<evidence type="ECO:0000259" key="2">
    <source>
        <dbReference type="Pfam" id="PF01826"/>
    </source>
</evidence>
<dbReference type="InterPro" id="IPR036084">
    <property type="entry name" value="Ser_inhib-like_sf"/>
</dbReference>
<dbReference type="InterPro" id="IPR002919">
    <property type="entry name" value="TIL_dom"/>
</dbReference>
<feature type="non-terminal residue" evidence="3">
    <location>
        <position position="87"/>
    </location>
</feature>
<evidence type="ECO:0000313" key="4">
    <source>
        <dbReference type="Proteomes" id="UP000837857"/>
    </source>
</evidence>
<dbReference type="SUPFAM" id="SSF57567">
    <property type="entry name" value="Serine protease inhibitors"/>
    <property type="match status" value="1"/>
</dbReference>
<name>A0ABN8J2N8_9NEOP</name>
<keyword evidence="1" id="KW-0732">Signal</keyword>
<feature type="signal peptide" evidence="1">
    <location>
        <begin position="1"/>
        <end position="19"/>
    </location>
</feature>
<feature type="domain" description="TIL" evidence="2">
    <location>
        <begin position="30"/>
        <end position="85"/>
    </location>
</feature>
<organism evidence="3 4">
    <name type="scientific">Iphiclides podalirius</name>
    <name type="common">scarce swallowtail</name>
    <dbReference type="NCBI Taxonomy" id="110791"/>
    <lineage>
        <taxon>Eukaryota</taxon>
        <taxon>Metazoa</taxon>
        <taxon>Ecdysozoa</taxon>
        <taxon>Arthropoda</taxon>
        <taxon>Hexapoda</taxon>
        <taxon>Insecta</taxon>
        <taxon>Pterygota</taxon>
        <taxon>Neoptera</taxon>
        <taxon>Endopterygota</taxon>
        <taxon>Lepidoptera</taxon>
        <taxon>Glossata</taxon>
        <taxon>Ditrysia</taxon>
        <taxon>Papilionoidea</taxon>
        <taxon>Papilionidae</taxon>
        <taxon>Papilioninae</taxon>
        <taxon>Iphiclides</taxon>
    </lineage>
</organism>
<protein>
    <recommendedName>
        <fullName evidence="2">TIL domain-containing protein</fullName>
    </recommendedName>
</protein>
<dbReference type="Pfam" id="PF01826">
    <property type="entry name" value="TIL"/>
    <property type="match status" value="1"/>
</dbReference>
<reference evidence="3" key="1">
    <citation type="submission" date="2022-03" db="EMBL/GenBank/DDBJ databases">
        <authorList>
            <person name="Martin H S."/>
        </authorList>
    </citation>
    <scope>NUCLEOTIDE SEQUENCE</scope>
</reference>
<gene>
    <name evidence="3" type="ORF">IPOD504_LOCUS15270</name>
</gene>
<evidence type="ECO:0000256" key="1">
    <source>
        <dbReference type="SAM" id="SignalP"/>
    </source>
</evidence>
<sequence length="87" mass="9497">MKRILALFVAFVLIANTMQQLPTLPCLGLNERFVPCKDSCIHDTCDHVATPISCVSLLPCIGGCVCQLGFLRKNESAPCMPIVNCFL</sequence>
<keyword evidence="4" id="KW-1185">Reference proteome</keyword>
<feature type="chain" id="PRO_5046728458" description="TIL domain-containing protein" evidence="1">
    <location>
        <begin position="20"/>
        <end position="87"/>
    </location>
</feature>
<proteinExistence type="predicted"/>
<dbReference type="EMBL" id="OW152818">
    <property type="protein sequence ID" value="CAH2071792.1"/>
    <property type="molecule type" value="Genomic_DNA"/>
</dbReference>
<dbReference type="Proteomes" id="UP000837857">
    <property type="component" value="Chromosome 6"/>
</dbReference>
<evidence type="ECO:0000313" key="3">
    <source>
        <dbReference type="EMBL" id="CAH2071792.1"/>
    </source>
</evidence>
<dbReference type="Gene3D" id="2.10.25.10">
    <property type="entry name" value="Laminin"/>
    <property type="match status" value="1"/>
</dbReference>
<accession>A0ABN8J2N8</accession>